<dbReference type="SUPFAM" id="SSF51206">
    <property type="entry name" value="cAMP-binding domain-like"/>
    <property type="match status" value="1"/>
</dbReference>
<dbReference type="OrthoDB" id="792939at2"/>
<organism evidence="1 2">
    <name type="scientific">Prolixibacter bellariivorans</name>
    <dbReference type="NCBI Taxonomy" id="314319"/>
    <lineage>
        <taxon>Bacteria</taxon>
        <taxon>Pseudomonadati</taxon>
        <taxon>Bacteroidota</taxon>
        <taxon>Bacteroidia</taxon>
        <taxon>Marinilabiliales</taxon>
        <taxon>Prolixibacteraceae</taxon>
        <taxon>Prolixibacter</taxon>
    </lineage>
</organism>
<dbReference type="EMBL" id="BLAX01000001">
    <property type="protein sequence ID" value="GET34624.1"/>
    <property type="molecule type" value="Genomic_DNA"/>
</dbReference>
<dbReference type="RefSeq" id="WP_027586129.1">
    <property type="nucleotide sequence ID" value="NZ_BLAX01000001.1"/>
</dbReference>
<dbReference type="InterPro" id="IPR018490">
    <property type="entry name" value="cNMP-bd_dom_sf"/>
</dbReference>
<evidence type="ECO:0008006" key="3">
    <source>
        <dbReference type="Google" id="ProtNLM"/>
    </source>
</evidence>
<keyword evidence="2" id="KW-1185">Reference proteome</keyword>
<evidence type="ECO:0000313" key="2">
    <source>
        <dbReference type="Proteomes" id="UP000391834"/>
    </source>
</evidence>
<dbReference type="InterPro" id="IPR014710">
    <property type="entry name" value="RmlC-like_jellyroll"/>
</dbReference>
<accession>A0A5M4B3E7</accession>
<name>A0A5M4B3E7_9BACT</name>
<comment type="caution">
    <text evidence="1">The sequence shown here is derived from an EMBL/GenBank/DDBJ whole genome shotgun (WGS) entry which is preliminary data.</text>
</comment>
<dbReference type="Proteomes" id="UP000391834">
    <property type="component" value="Unassembled WGS sequence"/>
</dbReference>
<evidence type="ECO:0000313" key="1">
    <source>
        <dbReference type="EMBL" id="GET34624.1"/>
    </source>
</evidence>
<dbReference type="AlphaFoldDB" id="A0A5M4B3E7"/>
<gene>
    <name evidence="1" type="ORF">PbJCM13498_34870</name>
</gene>
<dbReference type="Gene3D" id="2.60.120.10">
    <property type="entry name" value="Jelly Rolls"/>
    <property type="match status" value="1"/>
</dbReference>
<proteinExistence type="predicted"/>
<sequence>MERENGFTFPFKIFEGYDLKKASDRTSFRKDEFLTEEVMLHKNVSLITSGIVILFWKKEDGTRTIIDFKSTGDVLRPAVEVSENKIGKIYAQAHTDVEVTLLDRKFLCSCTTESVPITDFFLGVLINDISSTYRQLKLLKVADLKERYLTFLDEYKHIYNEITDRMIASYLGVHYTTLSRVKAKILEEEKSSTFSDKNGG</sequence>
<reference evidence="1 2" key="1">
    <citation type="submission" date="2019-10" db="EMBL/GenBank/DDBJ databases">
        <title>Prolixibacter strains distinguished by the presence of nitrate reductase genes were adept at nitrate-dependent anaerobic corrosion of metallic iron and carbon steel.</title>
        <authorList>
            <person name="Iino T."/>
            <person name="Shono N."/>
            <person name="Ito K."/>
            <person name="Nakamura R."/>
            <person name="Sueoka K."/>
            <person name="Harayama S."/>
            <person name="Ohkuma M."/>
        </authorList>
    </citation>
    <scope>NUCLEOTIDE SEQUENCE [LARGE SCALE GENOMIC DNA]</scope>
    <source>
        <strain evidence="1 2">JCM 13498</strain>
    </source>
</reference>
<protein>
    <recommendedName>
        <fullName evidence="3">Cyclic nucleotide-binding domain-containing protein</fullName>
    </recommendedName>
</protein>